<evidence type="ECO:0000256" key="8">
    <source>
        <dbReference type="SAM" id="MobiDB-lite"/>
    </source>
</evidence>
<dbReference type="Pfam" id="PF13639">
    <property type="entry name" value="zf-RING_2"/>
    <property type="match status" value="1"/>
</dbReference>
<dbReference type="InterPro" id="IPR053238">
    <property type="entry name" value="RING-H2_zinc_finger"/>
</dbReference>
<dbReference type="GO" id="GO:0061630">
    <property type="term" value="F:ubiquitin protein ligase activity"/>
    <property type="evidence" value="ECO:0007669"/>
    <property type="project" value="UniProtKB-EC"/>
</dbReference>
<proteinExistence type="inferred from homology"/>
<dbReference type="InterPro" id="IPR013083">
    <property type="entry name" value="Znf_RING/FYVE/PHD"/>
</dbReference>
<evidence type="ECO:0000256" key="2">
    <source>
        <dbReference type="ARBA" id="ARBA00012483"/>
    </source>
</evidence>
<evidence type="ECO:0000256" key="5">
    <source>
        <dbReference type="ARBA" id="ARBA00022833"/>
    </source>
</evidence>
<feature type="domain" description="RING-type" evidence="10">
    <location>
        <begin position="120"/>
        <end position="162"/>
    </location>
</feature>
<evidence type="ECO:0000256" key="6">
    <source>
        <dbReference type="ARBA" id="ARBA00024209"/>
    </source>
</evidence>
<sequence length="221" mass="23792">MKPGNRRLLPNGGSPTPPPLPAVPGKAAAQLYSSSNSMAVTALIILLAVFFFGFFSVYAHRFVSGLRRSEARRWRARQQAARRQRGSRFEAACGLDPSAVLALPVLRYVGAGEGVGKEGCVVCLGEFEEKEWVKVIPRCGHVFHPSCIDAWLVSRGSCPICRCSDVIASCSTSSVLGLEAEGAAAKEAGLGKRSCSCRWRGDQGAEKDKKAEVYLRRTCSS</sequence>
<reference evidence="12" key="2">
    <citation type="submission" date="2021-05" db="UniProtKB">
        <authorList>
            <consortium name="EnsemblPlants"/>
        </authorList>
    </citation>
    <scope>IDENTIFICATION</scope>
    <source>
        <strain evidence="12">subsp. malaccensis</strain>
    </source>
</reference>
<evidence type="ECO:0000256" key="9">
    <source>
        <dbReference type="SAM" id="Phobius"/>
    </source>
</evidence>
<evidence type="ECO:0000256" key="7">
    <source>
        <dbReference type="PROSITE-ProRule" id="PRU00175"/>
    </source>
</evidence>
<dbReference type="InParanoid" id="A0A804HSK6"/>
<dbReference type="SUPFAM" id="SSF57850">
    <property type="entry name" value="RING/U-box"/>
    <property type="match status" value="1"/>
</dbReference>
<keyword evidence="3" id="KW-0479">Metal-binding</keyword>
<organism evidence="12 13">
    <name type="scientific">Musa acuminata subsp. malaccensis</name>
    <name type="common">Wild banana</name>
    <name type="synonym">Musa malaccensis</name>
    <dbReference type="NCBI Taxonomy" id="214687"/>
    <lineage>
        <taxon>Eukaryota</taxon>
        <taxon>Viridiplantae</taxon>
        <taxon>Streptophyta</taxon>
        <taxon>Embryophyta</taxon>
        <taxon>Tracheophyta</taxon>
        <taxon>Spermatophyta</taxon>
        <taxon>Magnoliopsida</taxon>
        <taxon>Liliopsida</taxon>
        <taxon>Zingiberales</taxon>
        <taxon>Musaceae</taxon>
        <taxon>Musa</taxon>
    </lineage>
</organism>
<keyword evidence="5" id="KW-0862">Zinc</keyword>
<dbReference type="Proteomes" id="UP000012960">
    <property type="component" value="Unplaced"/>
</dbReference>
<evidence type="ECO:0000313" key="13">
    <source>
        <dbReference type="Proteomes" id="UP000012960"/>
    </source>
</evidence>
<comment type="similarity">
    <text evidence="6">Belongs to the RING-type zinc finger family. ATL subfamily.</text>
</comment>
<dbReference type="EC" id="2.3.2.27" evidence="2"/>
<evidence type="ECO:0000313" key="12">
    <source>
        <dbReference type="EnsemblPlants" id="Ma01_p10640.1"/>
    </source>
</evidence>
<evidence type="ECO:0000256" key="4">
    <source>
        <dbReference type="ARBA" id="ARBA00022771"/>
    </source>
</evidence>
<dbReference type="PANTHER" id="PTHR14155">
    <property type="entry name" value="RING FINGER DOMAIN-CONTAINING"/>
    <property type="match status" value="1"/>
</dbReference>
<keyword evidence="9" id="KW-0472">Membrane</keyword>
<dbReference type="OrthoDB" id="8062037at2759"/>
<dbReference type="PROSITE" id="PS50089">
    <property type="entry name" value="ZF_RING_2"/>
    <property type="match status" value="1"/>
</dbReference>
<feature type="transmembrane region" description="Helical" evidence="9">
    <location>
        <begin position="38"/>
        <end position="59"/>
    </location>
</feature>
<evidence type="ECO:0000313" key="11">
    <source>
        <dbReference type="EMBL" id="CAG1859149.1"/>
    </source>
</evidence>
<evidence type="ECO:0000259" key="10">
    <source>
        <dbReference type="PROSITE" id="PS50089"/>
    </source>
</evidence>
<evidence type="ECO:0000256" key="1">
    <source>
        <dbReference type="ARBA" id="ARBA00000900"/>
    </source>
</evidence>
<keyword evidence="13" id="KW-1185">Reference proteome</keyword>
<dbReference type="SMART" id="SM00184">
    <property type="entry name" value="RING"/>
    <property type="match status" value="1"/>
</dbReference>
<dbReference type="AlphaFoldDB" id="A0A804HSK6"/>
<keyword evidence="9" id="KW-0812">Transmembrane</keyword>
<gene>
    <name evidence="11" type="ORF">GSMUA_294440.1</name>
</gene>
<reference evidence="11" key="1">
    <citation type="submission" date="2021-03" db="EMBL/GenBank/DDBJ databases">
        <authorList>
            <consortium name="Genoscope - CEA"/>
            <person name="William W."/>
        </authorList>
    </citation>
    <scope>NUCLEOTIDE SEQUENCE</scope>
    <source>
        <strain evidence="11">Doubled-haploid Pahang</strain>
    </source>
</reference>
<keyword evidence="4 7" id="KW-0863">Zinc-finger</keyword>
<dbReference type="Gramene" id="Ma01_t10640.1">
    <property type="protein sequence ID" value="Ma01_p10640.1"/>
    <property type="gene ID" value="Ma01_g10640"/>
</dbReference>
<dbReference type="PANTHER" id="PTHR14155:SF592">
    <property type="entry name" value="RING-H2 FINGER PROTEIN ATL57"/>
    <property type="match status" value="1"/>
</dbReference>
<evidence type="ECO:0000256" key="3">
    <source>
        <dbReference type="ARBA" id="ARBA00022723"/>
    </source>
</evidence>
<feature type="region of interest" description="Disordered" evidence="8">
    <location>
        <begin position="1"/>
        <end position="21"/>
    </location>
</feature>
<comment type="catalytic activity">
    <reaction evidence="1">
        <text>S-ubiquitinyl-[E2 ubiquitin-conjugating enzyme]-L-cysteine + [acceptor protein]-L-lysine = [E2 ubiquitin-conjugating enzyme]-L-cysteine + N(6)-ubiquitinyl-[acceptor protein]-L-lysine.</text>
        <dbReference type="EC" id="2.3.2.27"/>
    </reaction>
</comment>
<dbReference type="EMBL" id="HG996466">
    <property type="protein sequence ID" value="CAG1859149.1"/>
    <property type="molecule type" value="Genomic_DNA"/>
</dbReference>
<protein>
    <recommendedName>
        <fullName evidence="2">RING-type E3 ubiquitin transferase</fullName>
        <ecNumber evidence="2">2.3.2.27</ecNumber>
    </recommendedName>
</protein>
<accession>A0A804HSK6</accession>
<dbReference type="InterPro" id="IPR001841">
    <property type="entry name" value="Znf_RING"/>
</dbReference>
<dbReference type="Gene3D" id="3.30.40.10">
    <property type="entry name" value="Zinc/RING finger domain, C3HC4 (zinc finger)"/>
    <property type="match status" value="1"/>
</dbReference>
<dbReference type="OMA" id="NARFCTH"/>
<dbReference type="EnsemblPlants" id="Ma01_t10640.1">
    <property type="protein sequence ID" value="Ma01_p10640.1"/>
    <property type="gene ID" value="Ma01_g10640"/>
</dbReference>
<dbReference type="GO" id="GO:0008270">
    <property type="term" value="F:zinc ion binding"/>
    <property type="evidence" value="ECO:0007669"/>
    <property type="project" value="UniProtKB-KW"/>
</dbReference>
<name>A0A804HSK6_MUSAM</name>
<keyword evidence="9" id="KW-1133">Transmembrane helix</keyword>